<dbReference type="SUPFAM" id="SSF52304">
    <property type="entry name" value="Type II 3-dehydroquinate dehydratase"/>
    <property type="match status" value="1"/>
</dbReference>
<dbReference type="NCBIfam" id="NF003805">
    <property type="entry name" value="PRK05395.1-2"/>
    <property type="match status" value="1"/>
</dbReference>
<evidence type="ECO:0000256" key="2">
    <source>
        <dbReference type="ARBA" id="ARBA00023239"/>
    </source>
</evidence>
<dbReference type="NCBIfam" id="TIGR01088">
    <property type="entry name" value="aroQ"/>
    <property type="match status" value="1"/>
</dbReference>
<gene>
    <name evidence="3" type="ORF">MNB_SUP05-11-611</name>
    <name evidence="4" type="ORF">MNB_SUP05-12-1303</name>
    <name evidence="5" type="ORF">MNB_SUP05-7-107</name>
</gene>
<dbReference type="PROSITE" id="PS01029">
    <property type="entry name" value="DEHYDROQUINASE_II"/>
    <property type="match status" value="1"/>
</dbReference>
<evidence type="ECO:0000256" key="1">
    <source>
        <dbReference type="ARBA" id="ARBA00012060"/>
    </source>
</evidence>
<evidence type="ECO:0000313" key="4">
    <source>
        <dbReference type="EMBL" id="SFV82788.1"/>
    </source>
</evidence>
<dbReference type="InterPro" id="IPR018509">
    <property type="entry name" value="DHquinase_II_CS"/>
</dbReference>
<keyword evidence="2 4" id="KW-0456">Lyase</keyword>
<dbReference type="EMBL" id="FPHW01000067">
    <property type="protein sequence ID" value="SFV83850.1"/>
    <property type="molecule type" value="Genomic_DNA"/>
</dbReference>
<dbReference type="InterPro" id="IPR001874">
    <property type="entry name" value="DHquinase_II"/>
</dbReference>
<accession>A0A1W1DN20</accession>
<dbReference type="EMBL" id="FPHT01000267">
    <property type="protein sequence ID" value="SFV82788.1"/>
    <property type="molecule type" value="Genomic_DNA"/>
</dbReference>
<dbReference type="PANTHER" id="PTHR21272:SF3">
    <property type="entry name" value="CATABOLIC 3-DEHYDROQUINASE"/>
    <property type="match status" value="1"/>
</dbReference>
<dbReference type="PANTHER" id="PTHR21272">
    <property type="entry name" value="CATABOLIC 3-DEHYDROQUINASE"/>
    <property type="match status" value="1"/>
</dbReference>
<dbReference type="GO" id="GO:0019631">
    <property type="term" value="P:quinate catabolic process"/>
    <property type="evidence" value="ECO:0007669"/>
    <property type="project" value="TreeGrafter"/>
</dbReference>
<reference evidence="4" key="1">
    <citation type="submission" date="2016-10" db="EMBL/GenBank/DDBJ databases">
        <authorList>
            <person name="de Groot N.N."/>
        </authorList>
    </citation>
    <scope>NUCLEOTIDE SEQUENCE</scope>
</reference>
<dbReference type="Gene3D" id="3.40.50.9100">
    <property type="entry name" value="Dehydroquinase, class II"/>
    <property type="match status" value="1"/>
</dbReference>
<protein>
    <recommendedName>
        <fullName evidence="1">3-dehydroquinate dehydratase</fullName>
        <ecNumber evidence="1">4.2.1.10</ecNumber>
    </recommendedName>
</protein>
<dbReference type="CDD" id="cd00466">
    <property type="entry name" value="DHQase_II"/>
    <property type="match status" value="1"/>
</dbReference>
<dbReference type="EMBL" id="FPHS01000213">
    <property type="protein sequence ID" value="SFV79471.1"/>
    <property type="molecule type" value="Genomic_DNA"/>
</dbReference>
<dbReference type="NCBIfam" id="NF003804">
    <property type="entry name" value="PRK05395.1-1"/>
    <property type="match status" value="1"/>
</dbReference>
<evidence type="ECO:0000313" key="5">
    <source>
        <dbReference type="EMBL" id="SFV83850.1"/>
    </source>
</evidence>
<name>A0A1W1DN20_9ZZZZ</name>
<dbReference type="HAMAP" id="MF_00169">
    <property type="entry name" value="AroQ"/>
    <property type="match status" value="1"/>
</dbReference>
<dbReference type="Pfam" id="PF01220">
    <property type="entry name" value="DHquinase_II"/>
    <property type="match status" value="1"/>
</dbReference>
<dbReference type="NCBIfam" id="NF003807">
    <property type="entry name" value="PRK05395.1-4"/>
    <property type="match status" value="1"/>
</dbReference>
<dbReference type="PIRSF" id="PIRSF001399">
    <property type="entry name" value="DHquinase_II"/>
    <property type="match status" value="1"/>
</dbReference>
<dbReference type="GO" id="GO:0003855">
    <property type="term" value="F:3-dehydroquinate dehydratase activity"/>
    <property type="evidence" value="ECO:0007669"/>
    <property type="project" value="UniProtKB-EC"/>
</dbReference>
<dbReference type="EC" id="4.2.1.10" evidence="1"/>
<dbReference type="NCBIfam" id="NF003806">
    <property type="entry name" value="PRK05395.1-3"/>
    <property type="match status" value="1"/>
</dbReference>
<dbReference type="InterPro" id="IPR036441">
    <property type="entry name" value="DHquinase_II_sf"/>
</dbReference>
<proteinExistence type="inferred from homology"/>
<dbReference type="AlphaFoldDB" id="A0A1W1DN20"/>
<sequence>MDILLLNGPNLNLLGTREPDHYGAQTLDDIVDNLSNLASQVGLVLDHHQDNSEVGLIERIHLAHTQGVRYIIINPAAFTHTSVALRDALLAVDIPFTEIHLSNVYKREDFRKQSYFSDVAQGVISGFGAQGYEFAMSAAIKHIQQT</sequence>
<organism evidence="4">
    <name type="scientific">hydrothermal vent metagenome</name>
    <dbReference type="NCBI Taxonomy" id="652676"/>
    <lineage>
        <taxon>unclassified sequences</taxon>
        <taxon>metagenomes</taxon>
        <taxon>ecological metagenomes</taxon>
    </lineage>
</organism>
<evidence type="ECO:0000313" key="3">
    <source>
        <dbReference type="EMBL" id="SFV79471.1"/>
    </source>
</evidence>